<dbReference type="EMBL" id="AP014946">
    <property type="protein sequence ID" value="BAT57678.1"/>
    <property type="molecule type" value="Genomic_DNA"/>
</dbReference>
<organism evidence="4 5">
    <name type="scientific">Variibacter gotjawalensis</name>
    <dbReference type="NCBI Taxonomy" id="1333996"/>
    <lineage>
        <taxon>Bacteria</taxon>
        <taxon>Pseudomonadati</taxon>
        <taxon>Pseudomonadota</taxon>
        <taxon>Alphaproteobacteria</taxon>
        <taxon>Hyphomicrobiales</taxon>
        <taxon>Nitrobacteraceae</taxon>
        <taxon>Variibacter</taxon>
    </lineage>
</organism>
<dbReference type="EC" id="2.3.1.-" evidence="4"/>
<dbReference type="KEGG" id="vgo:GJW-30_1_00186"/>
<dbReference type="InterPro" id="IPR000182">
    <property type="entry name" value="GNAT_dom"/>
</dbReference>
<dbReference type="PANTHER" id="PTHR43877">
    <property type="entry name" value="AMINOALKYLPHOSPHONATE N-ACETYLTRANSFERASE-RELATED-RELATED"/>
    <property type="match status" value="1"/>
</dbReference>
<keyword evidence="5" id="KW-1185">Reference proteome</keyword>
<dbReference type="GO" id="GO:0016747">
    <property type="term" value="F:acyltransferase activity, transferring groups other than amino-acyl groups"/>
    <property type="evidence" value="ECO:0007669"/>
    <property type="project" value="InterPro"/>
</dbReference>
<dbReference type="RefSeq" id="WP_096350589.1">
    <property type="nucleotide sequence ID" value="NZ_AP014946.1"/>
</dbReference>
<dbReference type="Gene3D" id="3.40.630.30">
    <property type="match status" value="1"/>
</dbReference>
<dbReference type="Proteomes" id="UP000236884">
    <property type="component" value="Chromosome"/>
</dbReference>
<keyword evidence="1 4" id="KW-0808">Transferase</keyword>
<name>A0A0S3PPI0_9BRAD</name>
<dbReference type="InterPro" id="IPR050832">
    <property type="entry name" value="Bact_Acetyltransf"/>
</dbReference>
<evidence type="ECO:0000313" key="4">
    <source>
        <dbReference type="EMBL" id="BAT57678.1"/>
    </source>
</evidence>
<dbReference type="CDD" id="cd04301">
    <property type="entry name" value="NAT_SF"/>
    <property type="match status" value="1"/>
</dbReference>
<protein>
    <submittedName>
        <fullName evidence="4">Putative N-acetyltransferase YvbK</fullName>
        <ecNumber evidence="4">2.3.1.-</ecNumber>
    </submittedName>
</protein>
<gene>
    <name evidence="4" type="primary">yvbK</name>
    <name evidence="4" type="ORF">GJW-30_1_00186</name>
</gene>
<dbReference type="SUPFAM" id="SSF55729">
    <property type="entry name" value="Acyl-CoA N-acyltransferases (Nat)"/>
    <property type="match status" value="1"/>
</dbReference>
<dbReference type="OrthoDB" id="9797456at2"/>
<dbReference type="PANTHER" id="PTHR43877:SF2">
    <property type="entry name" value="AMINOALKYLPHOSPHONATE N-ACETYLTRANSFERASE-RELATED"/>
    <property type="match status" value="1"/>
</dbReference>
<evidence type="ECO:0000259" key="3">
    <source>
        <dbReference type="PROSITE" id="PS51186"/>
    </source>
</evidence>
<dbReference type="AlphaFoldDB" id="A0A0S3PPI0"/>
<dbReference type="InterPro" id="IPR016181">
    <property type="entry name" value="Acyl_CoA_acyltransferase"/>
</dbReference>
<proteinExistence type="predicted"/>
<evidence type="ECO:0000256" key="1">
    <source>
        <dbReference type="ARBA" id="ARBA00022679"/>
    </source>
</evidence>
<sequence length="152" mass="17273">MNLSSLRRADLRDLEAVRAFQHGAYARNRAIQNVEPLPLMVEYADIFRTHEVWLSEQGGALGGVLILEDRPEDLLVWSVATAETAKESGIGNQMMTAAEERAAELGKSVMRLYTGQKLTRNVAWYERRGYVIERIETMPDRNVVHMVKTLNK</sequence>
<reference evidence="4 5" key="1">
    <citation type="submission" date="2015-08" db="EMBL/GenBank/DDBJ databases">
        <title>Investigation of the bacterial diversity of lava forest soil.</title>
        <authorList>
            <person name="Lee J.S."/>
        </authorList>
    </citation>
    <scope>NUCLEOTIDE SEQUENCE [LARGE SCALE GENOMIC DNA]</scope>
    <source>
        <strain evidence="4 5">GJW-30</strain>
    </source>
</reference>
<keyword evidence="2 4" id="KW-0012">Acyltransferase</keyword>
<dbReference type="PROSITE" id="PS51186">
    <property type="entry name" value="GNAT"/>
    <property type="match status" value="1"/>
</dbReference>
<accession>A0A0S3PPI0</accession>
<evidence type="ECO:0000313" key="5">
    <source>
        <dbReference type="Proteomes" id="UP000236884"/>
    </source>
</evidence>
<evidence type="ECO:0000256" key="2">
    <source>
        <dbReference type="ARBA" id="ARBA00023315"/>
    </source>
</evidence>
<feature type="domain" description="N-acetyltransferase" evidence="3">
    <location>
        <begin position="4"/>
        <end position="151"/>
    </location>
</feature>
<dbReference type="Pfam" id="PF00583">
    <property type="entry name" value="Acetyltransf_1"/>
    <property type="match status" value="1"/>
</dbReference>